<feature type="region of interest" description="Disordered" evidence="14">
    <location>
        <begin position="143"/>
        <end position="195"/>
    </location>
</feature>
<evidence type="ECO:0000256" key="10">
    <source>
        <dbReference type="ARBA" id="ARBA00023242"/>
    </source>
</evidence>
<feature type="domain" description="BRCT" evidence="16">
    <location>
        <begin position="478"/>
        <end position="576"/>
    </location>
</feature>
<dbReference type="WBParaSite" id="Csp11.Scaffold603.g5501.t1">
    <property type="protein sequence ID" value="Csp11.Scaffold603.g5501.t1"/>
    <property type="gene ID" value="Csp11.Scaffold603.g5501"/>
</dbReference>
<dbReference type="GO" id="GO:0008270">
    <property type="term" value="F:zinc ion binding"/>
    <property type="evidence" value="ECO:0007669"/>
    <property type="project" value="UniProtKB-KW"/>
</dbReference>
<dbReference type="InterPro" id="IPR031099">
    <property type="entry name" value="BRCA1-associated"/>
</dbReference>
<comment type="subcellular location">
    <subcellularLocation>
        <location evidence="2">Chromosome</location>
    </subcellularLocation>
    <subcellularLocation>
        <location evidence="1">Nucleus</location>
    </subcellularLocation>
</comment>
<feature type="compositionally biased region" description="Basic and acidic residues" evidence="14">
    <location>
        <begin position="296"/>
        <end position="307"/>
    </location>
</feature>
<evidence type="ECO:0000259" key="16">
    <source>
        <dbReference type="PROSITE" id="PS50172"/>
    </source>
</evidence>
<dbReference type="InterPro" id="IPR017907">
    <property type="entry name" value="Znf_RING_CS"/>
</dbReference>
<dbReference type="AlphaFoldDB" id="A0A1I7TFR4"/>
<dbReference type="Pfam" id="PF16589">
    <property type="entry name" value="BRCT_2"/>
    <property type="match status" value="1"/>
</dbReference>
<evidence type="ECO:0000256" key="4">
    <source>
        <dbReference type="ARBA" id="ARBA00022723"/>
    </source>
</evidence>
<dbReference type="GO" id="GO:0000724">
    <property type="term" value="P:double-strand break repair via homologous recombination"/>
    <property type="evidence" value="ECO:0007669"/>
    <property type="project" value="TreeGrafter"/>
</dbReference>
<dbReference type="PANTHER" id="PTHR13763">
    <property type="entry name" value="BREAST CANCER TYPE 1 SUSCEPTIBILITY PROTEIN BRCA1"/>
    <property type="match status" value="1"/>
</dbReference>
<organism evidence="17 18">
    <name type="scientific">Caenorhabditis tropicalis</name>
    <dbReference type="NCBI Taxonomy" id="1561998"/>
    <lineage>
        <taxon>Eukaryota</taxon>
        <taxon>Metazoa</taxon>
        <taxon>Ecdysozoa</taxon>
        <taxon>Nematoda</taxon>
        <taxon>Chromadorea</taxon>
        <taxon>Rhabditida</taxon>
        <taxon>Rhabditina</taxon>
        <taxon>Rhabditomorpha</taxon>
        <taxon>Rhabditoidea</taxon>
        <taxon>Rhabditidae</taxon>
        <taxon>Peloderinae</taxon>
        <taxon>Caenorhabditis</taxon>
    </lineage>
</organism>
<dbReference type="Gene3D" id="3.30.40.10">
    <property type="entry name" value="Zinc/RING finger domain, C3HC4 (zinc finger)"/>
    <property type="match status" value="1"/>
</dbReference>
<evidence type="ECO:0000259" key="15">
    <source>
        <dbReference type="PROSITE" id="PS50089"/>
    </source>
</evidence>
<evidence type="ECO:0000256" key="3">
    <source>
        <dbReference type="ARBA" id="ARBA00022454"/>
    </source>
</evidence>
<evidence type="ECO:0000313" key="18">
    <source>
        <dbReference type="WBParaSite" id="Csp11.Scaffold603.g5501.t1"/>
    </source>
</evidence>
<dbReference type="InterPro" id="IPR013083">
    <property type="entry name" value="Znf_RING/FYVE/PHD"/>
</dbReference>
<evidence type="ECO:0000256" key="14">
    <source>
        <dbReference type="SAM" id="MobiDB-lite"/>
    </source>
</evidence>
<dbReference type="InterPro" id="IPR001841">
    <property type="entry name" value="Znf_RING"/>
</dbReference>
<sequence length="585" mass="66583">MSEDALRITNTVAKLQKEFKCGICCSTFKDPILSTCYHIFCRSCMNACFERKRKVQCPICRTVLDKRSCRDSYQITMAVQNYLKLSNAFKQDIENMNTFRALPPEKVFMESQAPLDVTIIPENDGKRCAPDFAIPLLPVRRKRTSRPSLPEEPTTSAAPPAPEPSFFAAPAPPTTSEAKTVPKEAKKRKKDAETSTDAWKIIPSELRTVDIEEHIATIRQNEASVDEIDALFQLIPSMRQFLQKNANLLVEKLGVAGSSDANKKHKKHSDKRVSFANSQELEKHRYLEPEAPEEIPEVRRPVKREVDEVVEDSEEEEEKKDDDTQPMEVDHVADVKMESPAPEVSAKVDEIAEKLSGLPKNIVCSRIHNDEDEVELLSDFYHKFLSTECRFSEDVNPYTTHLVMMNSEGSSIPQKSTAYLQAIARKCVILGRQWLVDCLKAGRLLRETDYMITTCTSPIGAPVTRNPVIGWIRSRADEQGKLFEGCRFMILRRFTMNPYFDYKQLIELVTLCGGEILSSYEKSSPEKLYIIFSKHSKAIEESKRMEEIHKCQVVTMEWVLDSISEYSILPTDTYKAVDSIGEQEN</sequence>
<dbReference type="InterPro" id="IPR001357">
    <property type="entry name" value="BRCT_dom"/>
</dbReference>
<dbReference type="GO" id="GO:0004842">
    <property type="term" value="F:ubiquitin-protein transferase activity"/>
    <property type="evidence" value="ECO:0007669"/>
    <property type="project" value="TreeGrafter"/>
</dbReference>
<dbReference type="GO" id="GO:0005694">
    <property type="term" value="C:chromosome"/>
    <property type="evidence" value="ECO:0007669"/>
    <property type="project" value="UniProtKB-SubCell"/>
</dbReference>
<dbReference type="Gene3D" id="3.40.50.10190">
    <property type="entry name" value="BRCT domain"/>
    <property type="match status" value="2"/>
</dbReference>
<keyword evidence="11" id="KW-0131">Cell cycle</keyword>
<dbReference type="GO" id="GO:0070531">
    <property type="term" value="C:BRCA1-A complex"/>
    <property type="evidence" value="ECO:0007669"/>
    <property type="project" value="TreeGrafter"/>
</dbReference>
<evidence type="ECO:0000256" key="9">
    <source>
        <dbReference type="ARBA" id="ARBA00023204"/>
    </source>
</evidence>
<dbReference type="GO" id="GO:0031436">
    <property type="term" value="C:BRCA1-BARD1 complex"/>
    <property type="evidence" value="ECO:0007669"/>
    <property type="project" value="TreeGrafter"/>
</dbReference>
<keyword evidence="3" id="KW-0158">Chromosome</keyword>
<dbReference type="InterPro" id="IPR036420">
    <property type="entry name" value="BRCT_dom_sf"/>
</dbReference>
<dbReference type="eggNOG" id="KOG4362">
    <property type="taxonomic scope" value="Eukaryota"/>
</dbReference>
<dbReference type="SMART" id="SM00184">
    <property type="entry name" value="RING"/>
    <property type="match status" value="1"/>
</dbReference>
<dbReference type="STRING" id="1561998.A0A1I7TFR4"/>
<evidence type="ECO:0000256" key="13">
    <source>
        <dbReference type="PROSITE-ProRule" id="PRU00175"/>
    </source>
</evidence>
<evidence type="ECO:0000256" key="12">
    <source>
        <dbReference type="ARBA" id="ARBA00031556"/>
    </source>
</evidence>
<keyword evidence="6" id="KW-0227">DNA damage</keyword>
<evidence type="ECO:0000256" key="11">
    <source>
        <dbReference type="ARBA" id="ARBA00023306"/>
    </source>
</evidence>
<dbReference type="FunFam" id="3.30.40.10:FF:001025">
    <property type="entry name" value="Predicted protein"/>
    <property type="match status" value="1"/>
</dbReference>
<keyword evidence="7 13" id="KW-0863">Zinc-finger</keyword>
<feature type="compositionally biased region" description="Low complexity" evidence="14">
    <location>
        <begin position="151"/>
        <end position="178"/>
    </location>
</feature>
<feature type="domain" description="RING-type" evidence="15">
    <location>
        <begin position="21"/>
        <end position="61"/>
    </location>
</feature>
<dbReference type="Pfam" id="PF00097">
    <property type="entry name" value="zf-C3HC4"/>
    <property type="match status" value="1"/>
</dbReference>
<keyword evidence="5" id="KW-0677">Repeat</keyword>
<keyword evidence="8" id="KW-0862">Zinc</keyword>
<proteinExistence type="predicted"/>
<dbReference type="PROSITE" id="PS00518">
    <property type="entry name" value="ZF_RING_1"/>
    <property type="match status" value="1"/>
</dbReference>
<reference evidence="18" key="1">
    <citation type="submission" date="2016-11" db="UniProtKB">
        <authorList>
            <consortium name="WormBaseParasite"/>
        </authorList>
    </citation>
    <scope>IDENTIFICATION</scope>
</reference>
<dbReference type="GO" id="GO:0045944">
    <property type="term" value="P:positive regulation of transcription by RNA polymerase II"/>
    <property type="evidence" value="ECO:0007669"/>
    <property type="project" value="TreeGrafter"/>
</dbReference>
<dbReference type="InterPro" id="IPR018957">
    <property type="entry name" value="Znf_C3HC4_RING-type"/>
</dbReference>
<evidence type="ECO:0000256" key="8">
    <source>
        <dbReference type="ARBA" id="ARBA00022833"/>
    </source>
</evidence>
<dbReference type="SUPFAM" id="SSF57850">
    <property type="entry name" value="RING/U-box"/>
    <property type="match status" value="1"/>
</dbReference>
<keyword evidence="9" id="KW-0234">DNA repair</keyword>
<dbReference type="SMART" id="SM00292">
    <property type="entry name" value="BRCT"/>
    <property type="match status" value="2"/>
</dbReference>
<evidence type="ECO:0000256" key="1">
    <source>
        <dbReference type="ARBA" id="ARBA00004123"/>
    </source>
</evidence>
<name>A0A1I7TFR4_9PELO</name>
<keyword evidence="4" id="KW-0479">Metal-binding</keyword>
<protein>
    <recommendedName>
        <fullName evidence="12">RING-type E3 ubiquitin transferase BRCA1</fullName>
    </recommendedName>
</protein>
<dbReference type="PROSITE" id="PS50172">
    <property type="entry name" value="BRCT"/>
    <property type="match status" value="2"/>
</dbReference>
<dbReference type="SUPFAM" id="SSF52113">
    <property type="entry name" value="BRCT domain"/>
    <property type="match status" value="2"/>
</dbReference>
<feature type="compositionally biased region" description="Acidic residues" evidence="14">
    <location>
        <begin position="308"/>
        <end position="320"/>
    </location>
</feature>
<dbReference type="PROSITE" id="PS50089">
    <property type="entry name" value="ZF_RING_2"/>
    <property type="match status" value="1"/>
</dbReference>
<evidence type="ECO:0000256" key="5">
    <source>
        <dbReference type="ARBA" id="ARBA00022737"/>
    </source>
</evidence>
<dbReference type="PANTHER" id="PTHR13763:SF0">
    <property type="entry name" value="BREAST CANCER TYPE 1 SUSCEPTIBILITY PROTEIN"/>
    <property type="match status" value="1"/>
</dbReference>
<evidence type="ECO:0000256" key="2">
    <source>
        <dbReference type="ARBA" id="ARBA00004286"/>
    </source>
</evidence>
<feature type="domain" description="BRCT" evidence="16">
    <location>
        <begin position="390"/>
        <end position="452"/>
    </location>
</feature>
<keyword evidence="10" id="KW-0539">Nucleus</keyword>
<accession>A0A1I7TFR4</accession>
<dbReference type="Proteomes" id="UP000095282">
    <property type="component" value="Unplaced"/>
</dbReference>
<evidence type="ECO:0000256" key="7">
    <source>
        <dbReference type="ARBA" id="ARBA00022771"/>
    </source>
</evidence>
<evidence type="ECO:0000256" key="6">
    <source>
        <dbReference type="ARBA" id="ARBA00022763"/>
    </source>
</evidence>
<evidence type="ECO:0000313" key="17">
    <source>
        <dbReference type="Proteomes" id="UP000095282"/>
    </source>
</evidence>
<feature type="region of interest" description="Disordered" evidence="14">
    <location>
        <begin position="258"/>
        <end position="328"/>
    </location>
</feature>
<keyword evidence="17" id="KW-1185">Reference proteome</keyword>